<dbReference type="InterPro" id="IPR000522">
    <property type="entry name" value="ABC_transptr_permease_BtuC"/>
</dbReference>
<keyword evidence="6 8" id="KW-1133">Transmembrane helix</keyword>
<feature type="transmembrane region" description="Helical" evidence="8">
    <location>
        <begin position="245"/>
        <end position="275"/>
    </location>
</feature>
<evidence type="ECO:0000256" key="8">
    <source>
        <dbReference type="SAM" id="Phobius"/>
    </source>
</evidence>
<feature type="transmembrane region" description="Helical" evidence="8">
    <location>
        <begin position="199"/>
        <end position="219"/>
    </location>
</feature>
<keyword evidence="7 8" id="KW-0472">Membrane</keyword>
<reference evidence="9 10" key="1">
    <citation type="submission" date="2024-03" db="EMBL/GenBank/DDBJ databases">
        <title>Ignisphaera cupida sp. nov., a hyperthermophilic hydrolytic archaeon from a hot spring of Kamchatka, and proposal of Ignisphaeraceae fam. nov.</title>
        <authorList>
            <person name="Podosokorskaya O.A."/>
            <person name="Elcheninov A.G."/>
            <person name="Maltseva A.I."/>
            <person name="Zayulina K.S."/>
            <person name="Novikov A."/>
            <person name="Merkel A.Y."/>
        </authorList>
    </citation>
    <scope>NUCLEOTIDE SEQUENCE [LARGE SCALE GENOMIC DNA]</scope>
    <source>
        <strain evidence="9 10">38H-sp</strain>
    </source>
</reference>
<evidence type="ECO:0000256" key="7">
    <source>
        <dbReference type="ARBA" id="ARBA00023136"/>
    </source>
</evidence>
<dbReference type="InterPro" id="IPR037294">
    <property type="entry name" value="ABC_BtuC-like"/>
</dbReference>
<evidence type="ECO:0000313" key="10">
    <source>
        <dbReference type="Proteomes" id="UP001466331"/>
    </source>
</evidence>
<dbReference type="RefSeq" id="WP_420068416.1">
    <property type="nucleotide sequence ID" value="NZ_JBCHKQ010000001.1"/>
</dbReference>
<name>A0ABU9U8G8_9SPIR</name>
<comment type="caution">
    <text evidence="9">The sequence shown here is derived from an EMBL/GenBank/DDBJ whole genome shotgun (WGS) entry which is preliminary data.</text>
</comment>
<comment type="similarity">
    <text evidence="2">Belongs to the binding-protein-dependent transport system permease family. FecCD subfamily.</text>
</comment>
<evidence type="ECO:0000256" key="4">
    <source>
        <dbReference type="ARBA" id="ARBA00022475"/>
    </source>
</evidence>
<evidence type="ECO:0000256" key="3">
    <source>
        <dbReference type="ARBA" id="ARBA00022448"/>
    </source>
</evidence>
<evidence type="ECO:0000256" key="1">
    <source>
        <dbReference type="ARBA" id="ARBA00004651"/>
    </source>
</evidence>
<dbReference type="PANTHER" id="PTHR30472">
    <property type="entry name" value="FERRIC ENTEROBACTIN TRANSPORT SYSTEM PERMEASE PROTEIN"/>
    <property type="match status" value="1"/>
</dbReference>
<keyword evidence="5 8" id="KW-0812">Transmembrane</keyword>
<feature type="transmembrane region" description="Helical" evidence="8">
    <location>
        <begin position="315"/>
        <end position="333"/>
    </location>
</feature>
<dbReference type="Pfam" id="PF01032">
    <property type="entry name" value="FecCD"/>
    <property type="match status" value="1"/>
</dbReference>
<gene>
    <name evidence="9" type="ORF">WKV44_00220</name>
</gene>
<feature type="transmembrane region" description="Helical" evidence="8">
    <location>
        <begin position="125"/>
        <end position="145"/>
    </location>
</feature>
<feature type="transmembrane region" description="Helical" evidence="8">
    <location>
        <begin position="287"/>
        <end position="309"/>
    </location>
</feature>
<evidence type="ECO:0000256" key="5">
    <source>
        <dbReference type="ARBA" id="ARBA00022692"/>
    </source>
</evidence>
<dbReference type="CDD" id="cd06550">
    <property type="entry name" value="TM_ABC_iron-siderophores_like"/>
    <property type="match status" value="1"/>
</dbReference>
<dbReference type="EMBL" id="JBCHKQ010000001">
    <property type="protein sequence ID" value="MEM5946962.1"/>
    <property type="molecule type" value="Genomic_DNA"/>
</dbReference>
<protein>
    <submittedName>
        <fullName evidence="9">Iron ABC transporter permease</fullName>
    </submittedName>
</protein>
<feature type="transmembrane region" description="Helical" evidence="8">
    <location>
        <begin position="99"/>
        <end position="118"/>
    </location>
</feature>
<feature type="transmembrane region" description="Helical" evidence="8">
    <location>
        <begin position="157"/>
        <end position="178"/>
    </location>
</feature>
<dbReference type="SUPFAM" id="SSF81345">
    <property type="entry name" value="ABC transporter involved in vitamin B12 uptake, BtuC"/>
    <property type="match status" value="1"/>
</dbReference>
<sequence length="341" mass="36747">MKSRFFLITGVLLFLSLFLIVFSSAMGASDIEAPVVFNALIRLISSGIPEPYQISEPSARILFFLRFPRVLLSFLVGMVLGGAGVVYQGVFRNPMADPYVLGISSGASLGAAVAIFVLPGDWIPFSLMGFAFLGGVCVLLVVYGLAGSSRRSNTNSLLLTGIAVAMLVNAFLSLLLTFSRDRVGDVFFWMMGSFVTSSWDKVIWILPVVIIMFFLLILWSRELDILSLGDEVALSLGLDADKQRFLMLAVVSVAVSAAVALSGPIGFIGLIVPHIVRRIFGPSHKKLVVFSILTGGISLLICDTVARSIFPPVEFPVGVISSLLGAPFFLYLLKRGRASVL</sequence>
<dbReference type="Proteomes" id="UP001466331">
    <property type="component" value="Unassembled WGS sequence"/>
</dbReference>
<feature type="transmembrane region" description="Helical" evidence="8">
    <location>
        <begin position="67"/>
        <end position="87"/>
    </location>
</feature>
<evidence type="ECO:0000256" key="2">
    <source>
        <dbReference type="ARBA" id="ARBA00007935"/>
    </source>
</evidence>
<dbReference type="Gene3D" id="1.10.3470.10">
    <property type="entry name" value="ABC transporter involved in vitamin B12 uptake, BtuC"/>
    <property type="match status" value="1"/>
</dbReference>
<dbReference type="PANTHER" id="PTHR30472:SF25">
    <property type="entry name" value="ABC TRANSPORTER PERMEASE PROTEIN MJ0876-RELATED"/>
    <property type="match status" value="1"/>
</dbReference>
<comment type="subcellular location">
    <subcellularLocation>
        <location evidence="1">Cell membrane</location>
        <topology evidence="1">Multi-pass membrane protein</topology>
    </subcellularLocation>
</comment>
<keyword evidence="10" id="KW-1185">Reference proteome</keyword>
<evidence type="ECO:0000313" key="9">
    <source>
        <dbReference type="EMBL" id="MEM5946962.1"/>
    </source>
</evidence>
<organism evidence="9 10">
    <name type="scientific">Rarispira pelagica</name>
    <dbReference type="NCBI Taxonomy" id="3141764"/>
    <lineage>
        <taxon>Bacteria</taxon>
        <taxon>Pseudomonadati</taxon>
        <taxon>Spirochaetota</taxon>
        <taxon>Spirochaetia</taxon>
        <taxon>Winmispirales</taxon>
        <taxon>Winmispiraceae</taxon>
        <taxon>Rarispira</taxon>
    </lineage>
</organism>
<proteinExistence type="inferred from homology"/>
<accession>A0ABU9U8G8</accession>
<keyword evidence="4" id="KW-1003">Cell membrane</keyword>
<evidence type="ECO:0000256" key="6">
    <source>
        <dbReference type="ARBA" id="ARBA00022989"/>
    </source>
</evidence>
<keyword evidence="3" id="KW-0813">Transport</keyword>